<dbReference type="EMBL" id="QFYQ01000001">
    <property type="protein sequence ID" value="RAK54532.1"/>
    <property type="molecule type" value="Genomic_DNA"/>
</dbReference>
<reference evidence="3" key="1">
    <citation type="submission" date="2018-05" db="EMBL/GenBank/DDBJ databases">
        <authorList>
            <person name="Li X."/>
        </authorList>
    </citation>
    <scope>NUCLEOTIDE SEQUENCE [LARGE SCALE GENOMIC DNA]</scope>
    <source>
        <strain evidence="3">LX32</strain>
    </source>
</reference>
<dbReference type="InterPro" id="IPR016980">
    <property type="entry name" value="S-AdoMet-dep_MeTrfase_Alr7345"/>
</dbReference>
<dbReference type="InterPro" id="IPR029063">
    <property type="entry name" value="SAM-dependent_MTases_sf"/>
</dbReference>
<dbReference type="InterPro" id="IPR013216">
    <property type="entry name" value="Methyltransf_11"/>
</dbReference>
<proteinExistence type="predicted"/>
<dbReference type="AlphaFoldDB" id="A0A328AI84"/>
<evidence type="ECO:0000259" key="1">
    <source>
        <dbReference type="Pfam" id="PF08241"/>
    </source>
</evidence>
<gene>
    <name evidence="2" type="ORF">DJ017_08360</name>
</gene>
<keyword evidence="2" id="KW-0808">Transferase</keyword>
<dbReference type="Pfam" id="PF08241">
    <property type="entry name" value="Methyltransf_11"/>
    <property type="match status" value="1"/>
</dbReference>
<dbReference type="Gene3D" id="3.40.50.150">
    <property type="entry name" value="Vaccinia Virus protein VP39"/>
    <property type="match status" value="1"/>
</dbReference>
<organism evidence="2 3">
    <name type="scientific">Phenylobacterium soli</name>
    <dbReference type="NCBI Taxonomy" id="2170551"/>
    <lineage>
        <taxon>Bacteria</taxon>
        <taxon>Pseudomonadati</taxon>
        <taxon>Pseudomonadota</taxon>
        <taxon>Alphaproteobacteria</taxon>
        <taxon>Caulobacterales</taxon>
        <taxon>Caulobacteraceae</taxon>
        <taxon>Phenylobacterium</taxon>
    </lineage>
</organism>
<dbReference type="PIRSF" id="PIRSF031679">
    <property type="entry name" value="Mtase_Alr7345_prd"/>
    <property type="match status" value="1"/>
</dbReference>
<dbReference type="Proteomes" id="UP000249254">
    <property type="component" value="Unassembled WGS sequence"/>
</dbReference>
<sequence length="258" mass="27374">MTRRHLTAALAAMTIGATTGGLGLGGAGAIAAAPKVPANITAALADKARPEADVKRDAARHPGELLAWAGVKSGDKAVDFIMGGGYFTRILSAAVGPKGHVWAYQPSEFIKFRAAYGEEQKTVAGAYANVTPITAPFGELKLPDGVDLVLTVQNYHDLHLKPFPADNAAKLNAEIFRALKPGGTYVVVDHVGPAEEGTPDKLHRIDPAQVKKEVEAAGFKFVGETDLLRAKDDPHTANVFDPSIRGKTDQFAMKFRKP</sequence>
<dbReference type="GO" id="GO:0032259">
    <property type="term" value="P:methylation"/>
    <property type="evidence" value="ECO:0007669"/>
    <property type="project" value="UniProtKB-KW"/>
</dbReference>
<dbReference type="CDD" id="cd02440">
    <property type="entry name" value="AdoMet_MTases"/>
    <property type="match status" value="1"/>
</dbReference>
<dbReference type="RefSeq" id="WP_111528283.1">
    <property type="nucleotide sequence ID" value="NZ_JBHRSG010000004.1"/>
</dbReference>
<keyword evidence="3" id="KW-1185">Reference proteome</keyword>
<evidence type="ECO:0000313" key="2">
    <source>
        <dbReference type="EMBL" id="RAK54532.1"/>
    </source>
</evidence>
<keyword evidence="2" id="KW-0489">Methyltransferase</keyword>
<comment type="caution">
    <text evidence="2">The sequence shown here is derived from an EMBL/GenBank/DDBJ whole genome shotgun (WGS) entry which is preliminary data.</text>
</comment>
<protein>
    <submittedName>
        <fullName evidence="2">Methyltransferase</fullName>
    </submittedName>
</protein>
<name>A0A328AI84_9CAUL</name>
<dbReference type="OrthoDB" id="9342567at2"/>
<dbReference type="SUPFAM" id="SSF53335">
    <property type="entry name" value="S-adenosyl-L-methionine-dependent methyltransferases"/>
    <property type="match status" value="1"/>
</dbReference>
<feature type="domain" description="Methyltransferase type 11" evidence="1">
    <location>
        <begin position="82"/>
        <end position="186"/>
    </location>
</feature>
<evidence type="ECO:0000313" key="3">
    <source>
        <dbReference type="Proteomes" id="UP000249254"/>
    </source>
</evidence>
<accession>A0A328AI84</accession>
<dbReference type="GO" id="GO:0008757">
    <property type="term" value="F:S-adenosylmethionine-dependent methyltransferase activity"/>
    <property type="evidence" value="ECO:0007669"/>
    <property type="project" value="InterPro"/>
</dbReference>